<dbReference type="CDD" id="cd00685">
    <property type="entry name" value="Trans_IPPS_HT"/>
    <property type="match status" value="1"/>
</dbReference>
<keyword evidence="5" id="KW-1185">Reference proteome</keyword>
<dbReference type="InterPro" id="IPR000092">
    <property type="entry name" value="Polyprenyl_synt"/>
</dbReference>
<dbReference type="InterPro" id="IPR033749">
    <property type="entry name" value="Polyprenyl_synt_CS"/>
</dbReference>
<dbReference type="Gene3D" id="1.10.600.10">
    <property type="entry name" value="Farnesyl Diphosphate Synthase"/>
    <property type="match status" value="1"/>
</dbReference>
<proteinExistence type="inferred from homology"/>
<dbReference type="Pfam" id="PF00348">
    <property type="entry name" value="polyprenyl_synt"/>
    <property type="match status" value="1"/>
</dbReference>
<evidence type="ECO:0000256" key="3">
    <source>
        <dbReference type="RuleBase" id="RU004466"/>
    </source>
</evidence>
<evidence type="ECO:0000313" key="4">
    <source>
        <dbReference type="EMBL" id="WUQ81524.1"/>
    </source>
</evidence>
<reference evidence="4" key="1">
    <citation type="submission" date="2022-10" db="EMBL/GenBank/DDBJ databases">
        <title>The complete genomes of actinobacterial strains from the NBC collection.</title>
        <authorList>
            <person name="Joergensen T.S."/>
            <person name="Alvarez Arevalo M."/>
            <person name="Sterndorff E.B."/>
            <person name="Faurdal D."/>
            <person name="Vuksanovic O."/>
            <person name="Mourched A.-S."/>
            <person name="Charusanti P."/>
            <person name="Shaw S."/>
            <person name="Blin K."/>
            <person name="Weber T."/>
        </authorList>
    </citation>
    <scope>NUCLEOTIDE SEQUENCE</scope>
    <source>
        <strain evidence="4">NBC_00222</strain>
    </source>
</reference>
<dbReference type="PROSITE" id="PS00444">
    <property type="entry name" value="POLYPRENYL_SYNTHASE_2"/>
    <property type="match status" value="1"/>
</dbReference>
<organism evidence="4 5">
    <name type="scientific">Kitasatospora purpeofusca</name>
    <dbReference type="NCBI Taxonomy" id="67352"/>
    <lineage>
        <taxon>Bacteria</taxon>
        <taxon>Bacillati</taxon>
        <taxon>Actinomycetota</taxon>
        <taxon>Actinomycetes</taxon>
        <taxon>Kitasatosporales</taxon>
        <taxon>Streptomycetaceae</taxon>
        <taxon>Kitasatospora</taxon>
    </lineage>
</organism>
<evidence type="ECO:0000256" key="2">
    <source>
        <dbReference type="ARBA" id="ARBA00022842"/>
    </source>
</evidence>
<dbReference type="PANTHER" id="PTHR12001">
    <property type="entry name" value="GERANYLGERANYL PYROPHOSPHATE SYNTHASE"/>
    <property type="match status" value="1"/>
</dbReference>
<keyword evidence="2" id="KW-0460">Magnesium</keyword>
<dbReference type="SFLD" id="SFLDS00005">
    <property type="entry name" value="Isoprenoid_Synthase_Type_I"/>
    <property type="match status" value="1"/>
</dbReference>
<keyword evidence="3" id="KW-0808">Transferase</keyword>
<accession>A0ABZ1TUJ2</accession>
<sequence length="323" mass="33938">MDPVVREAVDGLPASMRRIAGYHFGWWDTSGAPIRAELGKSVRPALVLCAARAVGGDASLAVPAAAAVELVHNCSLLHDDVMDGAPTWRHRPTVWTAFGVPEAVLTGDALLASAFRVLAEGPAPFSVTAVVELATACQRLCEGQSEDVSFERQVEVSLDQARRTAVGKTASLIGSACALGGVFAGADHTRVESLRRFGEHIGLAYQLLDDLLGIWGDPEATGKPAGADLTGRKKSLPVVAALCSDTDAGRQLAKLYRHGDPRDAAATARMAGLIEEAGGRAWALGRADAELAAADAWLDELSGDPNGIAELRTLADLITYRDR</sequence>
<evidence type="ECO:0000256" key="1">
    <source>
        <dbReference type="ARBA" id="ARBA00022723"/>
    </source>
</evidence>
<dbReference type="PANTHER" id="PTHR12001:SF86">
    <property type="entry name" value="GERANYLGERANYL DIPHOSPHATE SYNTHASE"/>
    <property type="match status" value="1"/>
</dbReference>
<dbReference type="RefSeq" id="WP_328952599.1">
    <property type="nucleotide sequence ID" value="NZ_CP108110.1"/>
</dbReference>
<protein>
    <submittedName>
        <fullName evidence="4">Polyprenyl synthetase family protein</fullName>
    </submittedName>
</protein>
<evidence type="ECO:0000313" key="5">
    <source>
        <dbReference type="Proteomes" id="UP001432222"/>
    </source>
</evidence>
<keyword evidence="1" id="KW-0479">Metal-binding</keyword>
<dbReference type="InterPro" id="IPR008949">
    <property type="entry name" value="Isoprenoid_synthase_dom_sf"/>
</dbReference>
<dbReference type="EMBL" id="CP108110">
    <property type="protein sequence ID" value="WUQ81524.1"/>
    <property type="molecule type" value="Genomic_DNA"/>
</dbReference>
<comment type="similarity">
    <text evidence="3">Belongs to the FPP/GGPP synthase family.</text>
</comment>
<gene>
    <name evidence="4" type="ORF">OHA16_00225</name>
</gene>
<dbReference type="Proteomes" id="UP001432222">
    <property type="component" value="Chromosome"/>
</dbReference>
<name>A0ABZ1TUJ2_9ACTN</name>
<dbReference type="SUPFAM" id="SSF48576">
    <property type="entry name" value="Terpenoid synthases"/>
    <property type="match status" value="1"/>
</dbReference>